<sequence>MKTHVKIALVFATITVGTFFHIAQVRAGIVQGSGNRLLCRGETSCTALKQVCNDVGGRYVEGNGGTGQCTLPPAP</sequence>
<comment type="caution">
    <text evidence="1">The sequence shown here is derived from an EMBL/GenBank/DDBJ whole genome shotgun (WGS) entry which is preliminary data.</text>
</comment>
<dbReference type="Proteomes" id="UP000622533">
    <property type="component" value="Unassembled WGS sequence"/>
</dbReference>
<evidence type="ECO:0000313" key="2">
    <source>
        <dbReference type="Proteomes" id="UP000622533"/>
    </source>
</evidence>
<evidence type="ECO:0000313" key="1">
    <source>
        <dbReference type="EMBL" id="MBE9024273.1"/>
    </source>
</evidence>
<gene>
    <name evidence="1" type="ORF">IQ276_18155</name>
</gene>
<reference evidence="1" key="1">
    <citation type="submission" date="2020-10" db="EMBL/GenBank/DDBJ databases">
        <authorList>
            <person name="Castelo-Branco R."/>
            <person name="Eusebio N."/>
            <person name="Adriana R."/>
            <person name="Vieira A."/>
            <person name="Brugerolle De Fraissinette N."/>
            <person name="Rezende De Castro R."/>
            <person name="Schneider M.P."/>
            <person name="Vasconcelos V."/>
            <person name="Leao P.N."/>
        </authorList>
    </citation>
    <scope>NUCLEOTIDE SEQUENCE</scope>
    <source>
        <strain evidence="1">LEGE 12446</strain>
    </source>
</reference>
<proteinExistence type="predicted"/>
<dbReference type="EMBL" id="JADEXS010000248">
    <property type="protein sequence ID" value="MBE9024273.1"/>
    <property type="molecule type" value="Genomic_DNA"/>
</dbReference>
<protein>
    <submittedName>
        <fullName evidence="1">Uncharacterized protein</fullName>
    </submittedName>
</protein>
<dbReference type="RefSeq" id="WP_193918550.1">
    <property type="nucleotide sequence ID" value="NZ_JADEXS020000001.1"/>
</dbReference>
<organism evidence="1 2">
    <name type="scientific">Desmonostoc muscorum LEGE 12446</name>
    <dbReference type="NCBI Taxonomy" id="1828758"/>
    <lineage>
        <taxon>Bacteria</taxon>
        <taxon>Bacillati</taxon>
        <taxon>Cyanobacteriota</taxon>
        <taxon>Cyanophyceae</taxon>
        <taxon>Nostocales</taxon>
        <taxon>Nostocaceae</taxon>
        <taxon>Desmonostoc</taxon>
    </lineage>
</organism>
<keyword evidence="2" id="KW-1185">Reference proteome</keyword>
<dbReference type="AlphaFoldDB" id="A0A8J7D0K6"/>
<name>A0A8J7D0K6_DESMC</name>
<accession>A0A8J7D0K6</accession>